<dbReference type="KEGG" id="gtt:GUITHDRAFT_131900"/>
<evidence type="ECO:0000313" key="3">
    <source>
        <dbReference type="EMBL" id="EKX54923.1"/>
    </source>
</evidence>
<dbReference type="GeneID" id="17311457"/>
<evidence type="ECO:0000313" key="4">
    <source>
        <dbReference type="EnsemblProtists" id="EKX54923"/>
    </source>
</evidence>
<dbReference type="EMBL" id="JH992966">
    <property type="protein sequence ID" value="EKX54923.1"/>
    <property type="molecule type" value="Genomic_DNA"/>
</dbReference>
<dbReference type="OMA" id="LANTHSK"/>
<dbReference type="STRING" id="905079.L1K3I5"/>
<name>L1K3I5_GUITC</name>
<evidence type="ECO:0000256" key="2">
    <source>
        <dbReference type="SAM" id="MobiDB-lite"/>
    </source>
</evidence>
<feature type="coiled-coil region" evidence="1">
    <location>
        <begin position="175"/>
        <end position="223"/>
    </location>
</feature>
<dbReference type="RefSeq" id="XP_005841903.1">
    <property type="nucleotide sequence ID" value="XM_005841846.1"/>
</dbReference>
<evidence type="ECO:0000313" key="5">
    <source>
        <dbReference type="Proteomes" id="UP000011087"/>
    </source>
</evidence>
<organism evidence="3">
    <name type="scientific">Guillardia theta (strain CCMP2712)</name>
    <name type="common">Cryptophyte</name>
    <dbReference type="NCBI Taxonomy" id="905079"/>
    <lineage>
        <taxon>Eukaryota</taxon>
        <taxon>Cryptophyceae</taxon>
        <taxon>Pyrenomonadales</taxon>
        <taxon>Geminigeraceae</taxon>
        <taxon>Guillardia</taxon>
    </lineage>
</organism>
<reference evidence="5" key="2">
    <citation type="submission" date="2012-11" db="EMBL/GenBank/DDBJ databases">
        <authorList>
            <person name="Kuo A."/>
            <person name="Curtis B.A."/>
            <person name="Tanifuji G."/>
            <person name="Burki F."/>
            <person name="Gruber A."/>
            <person name="Irimia M."/>
            <person name="Maruyama S."/>
            <person name="Arias M.C."/>
            <person name="Ball S.G."/>
            <person name="Gile G.H."/>
            <person name="Hirakawa Y."/>
            <person name="Hopkins J.F."/>
            <person name="Rensing S.A."/>
            <person name="Schmutz J."/>
            <person name="Symeonidi A."/>
            <person name="Elias M."/>
            <person name="Eveleigh R.J."/>
            <person name="Herman E.K."/>
            <person name="Klute M.J."/>
            <person name="Nakayama T."/>
            <person name="Obornik M."/>
            <person name="Reyes-Prieto A."/>
            <person name="Armbrust E.V."/>
            <person name="Aves S.J."/>
            <person name="Beiko R.G."/>
            <person name="Coutinho P."/>
            <person name="Dacks J.B."/>
            <person name="Durnford D.G."/>
            <person name="Fast N.M."/>
            <person name="Green B.R."/>
            <person name="Grisdale C."/>
            <person name="Hempe F."/>
            <person name="Henrissat B."/>
            <person name="Hoppner M.P."/>
            <person name="Ishida K.-I."/>
            <person name="Kim E."/>
            <person name="Koreny L."/>
            <person name="Kroth P.G."/>
            <person name="Liu Y."/>
            <person name="Malik S.-B."/>
            <person name="Maier U.G."/>
            <person name="McRose D."/>
            <person name="Mock T."/>
            <person name="Neilson J.A."/>
            <person name="Onodera N.T."/>
            <person name="Poole A.M."/>
            <person name="Pritham E.J."/>
            <person name="Richards T.A."/>
            <person name="Rocap G."/>
            <person name="Roy S.W."/>
            <person name="Sarai C."/>
            <person name="Schaack S."/>
            <person name="Shirato S."/>
            <person name="Slamovits C.H."/>
            <person name="Spencer D.F."/>
            <person name="Suzuki S."/>
            <person name="Worden A.Z."/>
            <person name="Zauner S."/>
            <person name="Barry K."/>
            <person name="Bell C."/>
            <person name="Bharti A.K."/>
            <person name="Crow J.A."/>
            <person name="Grimwood J."/>
            <person name="Kramer R."/>
            <person name="Lindquist E."/>
            <person name="Lucas S."/>
            <person name="Salamov A."/>
            <person name="McFadden G.I."/>
            <person name="Lane C.E."/>
            <person name="Keeling P.J."/>
            <person name="Gray M.W."/>
            <person name="Grigoriev I.V."/>
            <person name="Archibald J.M."/>
        </authorList>
    </citation>
    <scope>NUCLEOTIDE SEQUENCE</scope>
    <source>
        <strain evidence="5">CCMP2712</strain>
    </source>
</reference>
<sequence length="726" mass="82743">MNSWSSQLRSPLRNPSSPLRSPTRKKINPLRTNETVIEGAQSPNRKNKVTADDGTDKGVLSPRRVLSNISNSAHASTEDAELKEVLSENRSPTRETRRELFEASSMTSSGIEPFFPWSPEDTPRKTPKRRSILLSKNKDVIDQYRASFDGSDSLPPVLNASKAMVDALMQEGELVAQLQQDLKQEKILRSSIQSELEGILSALVQLSEDVADLESNMPSARETASDKRTLNKLRKMLAQHEQLFQLLCSHVETKQVLEYLNQTGLKDSKVSRHSIDILTTVSEDEESSEDKELGQNLFLVVKLRQVQAALPQLIIQLTLEMQELDAARSEAEALRRTADSCWVREQAAMKRIEELEAENKELNQFTEQMAQAHTRLTAGVQELQEKQKKMVPRERLDEVLEELEEMKTEQQTMVPHLDALLRELEELKGERDKMQQKSEQERALALSEVKALKEDAEEIQAELHQHMVAVQEEGRKLEEKPEEGGGEESKEQAFDLIVEEVLQEQGCIYDGIREKLDAILQRYKAIGEEMEEAKRREAELQDNVGKSSEVKTLEDELEYLRGRNEELQAELSSTSQRCQALQESSELRLHELKREAFMLSSQKMEEMEKLHSEAYDVLTKRIEFLQEELAEKGEDINEDSLLCDTPLGEVWFSPRKRRKEAPPSPPSAKKQLFDEQEQLLTVTPSPHSQLFTSRRLFLPIFMAVLALLLLPLFSGPEASQLHPLIL</sequence>
<accession>L1K3I5</accession>
<gene>
    <name evidence="3" type="ORF">GUITHDRAFT_131900</name>
</gene>
<dbReference type="HOGENOM" id="CLU_381519_0_0_1"/>
<reference evidence="4" key="3">
    <citation type="submission" date="2016-03" db="UniProtKB">
        <authorList>
            <consortium name="EnsemblProtists"/>
        </authorList>
    </citation>
    <scope>IDENTIFICATION</scope>
</reference>
<dbReference type="Proteomes" id="UP000011087">
    <property type="component" value="Unassembled WGS sequence"/>
</dbReference>
<feature type="compositionally biased region" description="Basic and acidic residues" evidence="2">
    <location>
        <begin position="76"/>
        <end position="101"/>
    </location>
</feature>
<dbReference type="EnsemblProtists" id="EKX54923">
    <property type="protein sequence ID" value="EKX54923"/>
    <property type="gene ID" value="GUITHDRAFT_131900"/>
</dbReference>
<proteinExistence type="predicted"/>
<dbReference type="AlphaFoldDB" id="L1K3I5"/>
<keyword evidence="5" id="KW-1185">Reference proteome</keyword>
<keyword evidence="1" id="KW-0175">Coiled coil</keyword>
<evidence type="ECO:0000256" key="1">
    <source>
        <dbReference type="SAM" id="Coils"/>
    </source>
</evidence>
<feature type="region of interest" description="Disordered" evidence="2">
    <location>
        <begin position="1"/>
        <end position="130"/>
    </location>
</feature>
<feature type="coiled-coil region" evidence="1">
    <location>
        <begin position="314"/>
        <end position="469"/>
    </location>
</feature>
<reference evidence="3 5" key="1">
    <citation type="journal article" date="2012" name="Nature">
        <title>Algal genomes reveal evolutionary mosaicism and the fate of nucleomorphs.</title>
        <authorList>
            <consortium name="DOE Joint Genome Institute"/>
            <person name="Curtis B.A."/>
            <person name="Tanifuji G."/>
            <person name="Burki F."/>
            <person name="Gruber A."/>
            <person name="Irimia M."/>
            <person name="Maruyama S."/>
            <person name="Arias M.C."/>
            <person name="Ball S.G."/>
            <person name="Gile G.H."/>
            <person name="Hirakawa Y."/>
            <person name="Hopkins J.F."/>
            <person name="Kuo A."/>
            <person name="Rensing S.A."/>
            <person name="Schmutz J."/>
            <person name="Symeonidi A."/>
            <person name="Elias M."/>
            <person name="Eveleigh R.J."/>
            <person name="Herman E.K."/>
            <person name="Klute M.J."/>
            <person name="Nakayama T."/>
            <person name="Obornik M."/>
            <person name="Reyes-Prieto A."/>
            <person name="Armbrust E.V."/>
            <person name="Aves S.J."/>
            <person name="Beiko R.G."/>
            <person name="Coutinho P."/>
            <person name="Dacks J.B."/>
            <person name="Durnford D.G."/>
            <person name="Fast N.M."/>
            <person name="Green B.R."/>
            <person name="Grisdale C.J."/>
            <person name="Hempel F."/>
            <person name="Henrissat B."/>
            <person name="Hoppner M.P."/>
            <person name="Ishida K."/>
            <person name="Kim E."/>
            <person name="Koreny L."/>
            <person name="Kroth P.G."/>
            <person name="Liu Y."/>
            <person name="Malik S.B."/>
            <person name="Maier U.G."/>
            <person name="McRose D."/>
            <person name="Mock T."/>
            <person name="Neilson J.A."/>
            <person name="Onodera N.T."/>
            <person name="Poole A.M."/>
            <person name="Pritham E.J."/>
            <person name="Richards T.A."/>
            <person name="Rocap G."/>
            <person name="Roy S.W."/>
            <person name="Sarai C."/>
            <person name="Schaack S."/>
            <person name="Shirato S."/>
            <person name="Slamovits C.H."/>
            <person name="Spencer D.F."/>
            <person name="Suzuki S."/>
            <person name="Worden A.Z."/>
            <person name="Zauner S."/>
            <person name="Barry K."/>
            <person name="Bell C."/>
            <person name="Bharti A.K."/>
            <person name="Crow J.A."/>
            <person name="Grimwood J."/>
            <person name="Kramer R."/>
            <person name="Lindquist E."/>
            <person name="Lucas S."/>
            <person name="Salamov A."/>
            <person name="McFadden G.I."/>
            <person name="Lane C.E."/>
            <person name="Keeling P.J."/>
            <person name="Gray M.W."/>
            <person name="Grigoriev I.V."/>
            <person name="Archibald J.M."/>
        </authorList>
    </citation>
    <scope>NUCLEOTIDE SEQUENCE</scope>
    <source>
        <strain evidence="3 5">CCMP2712</strain>
    </source>
</reference>
<protein>
    <submittedName>
        <fullName evidence="3 4">Uncharacterized protein</fullName>
    </submittedName>
</protein>
<feature type="compositionally biased region" description="Low complexity" evidence="2">
    <location>
        <begin position="1"/>
        <end position="21"/>
    </location>
</feature>
<feature type="coiled-coil region" evidence="1">
    <location>
        <begin position="516"/>
        <end position="584"/>
    </location>
</feature>
<dbReference type="PaxDb" id="55529-EKX54923"/>